<accession>A0A2L2TPT3</accession>
<dbReference type="EMBL" id="LN649230">
    <property type="protein sequence ID" value="CEI61495.1"/>
    <property type="molecule type" value="Genomic_DNA"/>
</dbReference>
<dbReference type="AlphaFoldDB" id="A0A2L2TPT3"/>
<proteinExistence type="predicted"/>
<dbReference type="Proteomes" id="UP000245910">
    <property type="component" value="Chromosome II"/>
</dbReference>
<protein>
    <submittedName>
        <fullName evidence="1">Uncharacterized protein</fullName>
    </submittedName>
</protein>
<keyword evidence="2" id="KW-1185">Reference proteome</keyword>
<sequence length="242" mass="28013">MIDRNIQIVDRKVVVELGGDPSDYTTEDYAKLVCRHSKTAKTIAPVNNTLASNLLLSMADASHADLYTSVGICGENESARYFQRLDNWLLQLIKARELPHNWQLLEVPVRWSRRRIRSQDAESDEDPDEWSEPDLDNQYWEKCNYEHTRRVARRRQRDIVDDWVTVALSDLKEERDYLDEYSMTGFFPKSIAKLEMICREISTGLWFHYLSGISRFNGKLDCGSLQSMANTSILSRIGSISN</sequence>
<evidence type="ECO:0000313" key="1">
    <source>
        <dbReference type="EMBL" id="CEI61495.1"/>
    </source>
</evidence>
<evidence type="ECO:0000313" key="2">
    <source>
        <dbReference type="Proteomes" id="UP000245910"/>
    </source>
</evidence>
<name>A0A2L2TPT3_9HYPO</name>
<reference evidence="2" key="1">
    <citation type="submission" date="2014-10" db="EMBL/GenBank/DDBJ databases">
        <authorList>
            <person name="King R."/>
        </authorList>
    </citation>
    <scope>NUCLEOTIDE SEQUENCE [LARGE SCALE GENOMIC DNA]</scope>
    <source>
        <strain evidence="2">A3/5</strain>
    </source>
</reference>
<organism evidence="1 2">
    <name type="scientific">Fusarium venenatum</name>
    <dbReference type="NCBI Taxonomy" id="56646"/>
    <lineage>
        <taxon>Eukaryota</taxon>
        <taxon>Fungi</taxon>
        <taxon>Dikarya</taxon>
        <taxon>Ascomycota</taxon>
        <taxon>Pezizomycotina</taxon>
        <taxon>Sordariomycetes</taxon>
        <taxon>Hypocreomycetidae</taxon>
        <taxon>Hypocreales</taxon>
        <taxon>Nectriaceae</taxon>
        <taxon>Fusarium</taxon>
    </lineage>
</organism>